<feature type="non-terminal residue" evidence="2">
    <location>
        <position position="338"/>
    </location>
</feature>
<feature type="transmembrane region" description="Helical" evidence="1">
    <location>
        <begin position="76"/>
        <end position="94"/>
    </location>
</feature>
<organism evidence="2 3">
    <name type="scientific">Prorocentrum cordatum</name>
    <dbReference type="NCBI Taxonomy" id="2364126"/>
    <lineage>
        <taxon>Eukaryota</taxon>
        <taxon>Sar</taxon>
        <taxon>Alveolata</taxon>
        <taxon>Dinophyceae</taxon>
        <taxon>Prorocentrales</taxon>
        <taxon>Prorocentraceae</taxon>
        <taxon>Prorocentrum</taxon>
    </lineage>
</organism>
<evidence type="ECO:0000256" key="1">
    <source>
        <dbReference type="SAM" id="Phobius"/>
    </source>
</evidence>
<proteinExistence type="predicted"/>
<feature type="transmembrane region" description="Helical" evidence="1">
    <location>
        <begin position="169"/>
        <end position="189"/>
    </location>
</feature>
<comment type="caution">
    <text evidence="2">The sequence shown here is derived from an EMBL/GenBank/DDBJ whole genome shotgun (WGS) entry which is preliminary data.</text>
</comment>
<keyword evidence="1" id="KW-0812">Transmembrane</keyword>
<dbReference type="EMBL" id="CAUYUJ010022438">
    <property type="protein sequence ID" value="CAK0910655.1"/>
    <property type="molecule type" value="Genomic_DNA"/>
</dbReference>
<feature type="transmembrane region" description="Helical" evidence="1">
    <location>
        <begin position="26"/>
        <end position="51"/>
    </location>
</feature>
<feature type="transmembrane region" description="Helical" evidence="1">
    <location>
        <begin position="106"/>
        <end position="126"/>
    </location>
</feature>
<accession>A0ABN9YHS5</accession>
<feature type="transmembrane region" description="Helical" evidence="1">
    <location>
        <begin position="132"/>
        <end position="149"/>
    </location>
</feature>
<name>A0ABN9YHS5_9DINO</name>
<gene>
    <name evidence="2" type="ORF">PCOR1329_LOCUS84777</name>
</gene>
<feature type="transmembrane region" description="Helical" evidence="1">
    <location>
        <begin position="209"/>
        <end position="234"/>
    </location>
</feature>
<keyword evidence="3" id="KW-1185">Reference proteome</keyword>
<feature type="transmembrane region" description="Helical" evidence="1">
    <location>
        <begin position="254"/>
        <end position="274"/>
    </location>
</feature>
<sequence>MAAAKSFRPLEANPVSADHPEKRPTVLGIFILGSLQLSVVLAVNAALVLFYSMVTEHGVDVYDFLANPHEDLTSEMLYQCSFTVGAFYSFLVYLLDMWRWQGRSNFVFWVCTPVAAVAILVGILSLTPMFPYVPLMLGIISTVAATVLLRRAFFPQVKEELYCKMTAPVFFAVAALDAVVWLTWLVPATRDGHTAWSTAVEQELEARPLAAFVLWSSPVALAAANAVIAAFIFLRLRFLQRRRVAPEELLGQGVKLSLALLATLGLIAYAVANLGGVEHGDEISEYLLVFCGLTLLLLFLYIARWVGLARLVQLAQEEKGAVAVLTSDWVKGLLVLCG</sequence>
<keyword evidence="1" id="KW-0472">Membrane</keyword>
<evidence type="ECO:0000313" key="2">
    <source>
        <dbReference type="EMBL" id="CAK0910655.1"/>
    </source>
</evidence>
<reference evidence="2" key="1">
    <citation type="submission" date="2023-10" db="EMBL/GenBank/DDBJ databases">
        <authorList>
            <person name="Chen Y."/>
            <person name="Shah S."/>
            <person name="Dougan E. K."/>
            <person name="Thang M."/>
            <person name="Chan C."/>
        </authorList>
    </citation>
    <scope>NUCLEOTIDE SEQUENCE [LARGE SCALE GENOMIC DNA]</scope>
</reference>
<dbReference type="Proteomes" id="UP001189429">
    <property type="component" value="Unassembled WGS sequence"/>
</dbReference>
<evidence type="ECO:0000313" key="3">
    <source>
        <dbReference type="Proteomes" id="UP001189429"/>
    </source>
</evidence>
<keyword evidence="1" id="KW-1133">Transmembrane helix</keyword>
<protein>
    <submittedName>
        <fullName evidence="2">Uncharacterized protein</fullName>
    </submittedName>
</protein>
<feature type="transmembrane region" description="Helical" evidence="1">
    <location>
        <begin position="286"/>
        <end position="303"/>
    </location>
</feature>